<sequence>MNNAKKESKAPMRSAPSRQAKTRSSVTTASMYKQAEAYTETFSDQELSDQISEPEDEKLESSGGDDGTDTDSAFLSDSAEPSNSRKSIRSKPRGGGGGGQSKDSKGRGGSGSAGNGRGRGRAKTVVPSPPSVKAPPPVAGTKRKAGNLKFVSLSPGAPHTPSSSTTSTSANHNSPTRGSDPVLNHASDQWAEKYAPRDISEVAVNKQKVANVREWLELYTNPRSNHDKSGGAILVLTGPAGSGKTTVLKMLAQELGVNIVEWVNTVNENSVIQRPSMPGQDRWRTGSVDEALSNENSSSASQFLSPPPRSGKKSIILIEDLPPVSAHSSLKIFQDTIVQFSHLRHNNSVLVIIVSDVFSKQSTELLFPTSDNRDPALTVRTLLPSSILDRIDSGGRDYARIKQIKFNPIAMTFMKKAIRSLVDQEFRTRHSYAPDTAEIDSLIDIHDGDIRAVINSLQFMCYLPKKTRKKYREALVREEEENADLNLDSEQKRVIGQDSSLGIFHAVAKVLYNRRDWKQPYEEFYIHNVECPPQLLSKRRPPLNYNPEKDLIEKLPIEPELYTLMLHQNYTRHMRTIEECSSAIEYLSIADQFTQYSGNSYTQVTQMQPYMTSLSVRGLLLAPTSAGPPTSGGPKKHWWPEWFTVNRALRSNNQSFSELSADISGEETQGLSTGHVNGPGFLPKSAIREELGPMLYKCLMMNPYLPIFGKLLRSSSKEFLRRAVGNYGKATMGPKREFGEGDEGYTEEIVPVSSTLGVPGQADEVVEDSTPYSTPKAAATPSMGSWRSQGQRQSSSPYAMAQTKQLRQGNLDSILSNTNSRDEDPIEDFSD</sequence>
<feature type="compositionally biased region" description="Pro residues" evidence="8">
    <location>
        <begin position="127"/>
        <end position="138"/>
    </location>
</feature>
<dbReference type="Pfam" id="PF03215">
    <property type="entry name" value="Rad17"/>
    <property type="match status" value="1"/>
</dbReference>
<dbReference type="GO" id="GO:0033314">
    <property type="term" value="P:mitotic DNA replication checkpoint signaling"/>
    <property type="evidence" value="ECO:0007669"/>
    <property type="project" value="TreeGrafter"/>
</dbReference>
<dbReference type="EMBL" id="JAABOA010000020">
    <property type="protein sequence ID" value="KAF9586533.1"/>
    <property type="molecule type" value="Genomic_DNA"/>
</dbReference>
<proteinExistence type="inferred from homology"/>
<evidence type="ECO:0000313" key="10">
    <source>
        <dbReference type="EMBL" id="KAF9586533.1"/>
    </source>
</evidence>
<gene>
    <name evidence="10" type="primary">RAD17</name>
    <name evidence="10" type="ORF">BGW38_002774</name>
</gene>
<dbReference type="InterPro" id="IPR004582">
    <property type="entry name" value="Checkpoint_prot_Rad17_Rad24"/>
</dbReference>
<dbReference type="Proteomes" id="UP000780801">
    <property type="component" value="Unassembled WGS sequence"/>
</dbReference>
<dbReference type="GO" id="GO:0000077">
    <property type="term" value="P:DNA damage checkpoint signaling"/>
    <property type="evidence" value="ECO:0007669"/>
    <property type="project" value="TreeGrafter"/>
</dbReference>
<evidence type="ECO:0000256" key="7">
    <source>
        <dbReference type="ARBA" id="ARBA00023306"/>
    </source>
</evidence>
<dbReference type="AlphaFoldDB" id="A0A9P6G2X7"/>
<evidence type="ECO:0000256" key="5">
    <source>
        <dbReference type="ARBA" id="ARBA00022840"/>
    </source>
</evidence>
<keyword evidence="6" id="KW-0539">Nucleus</keyword>
<feature type="region of interest" description="Disordered" evidence="8">
    <location>
        <begin position="291"/>
        <end position="310"/>
    </location>
</feature>
<feature type="compositionally biased region" description="Polar residues" evidence="8">
    <location>
        <begin position="802"/>
        <end position="819"/>
    </location>
</feature>
<keyword evidence="7" id="KW-0131">Cell cycle</keyword>
<dbReference type="OrthoDB" id="10265971at2759"/>
<organism evidence="10 11">
    <name type="scientific">Lunasporangiospora selenospora</name>
    <dbReference type="NCBI Taxonomy" id="979761"/>
    <lineage>
        <taxon>Eukaryota</taxon>
        <taxon>Fungi</taxon>
        <taxon>Fungi incertae sedis</taxon>
        <taxon>Mucoromycota</taxon>
        <taxon>Mortierellomycotina</taxon>
        <taxon>Mortierellomycetes</taxon>
        <taxon>Mortierellales</taxon>
        <taxon>Mortierellaceae</taxon>
        <taxon>Lunasporangiospora</taxon>
    </lineage>
</organism>
<feature type="compositionally biased region" description="Polar residues" evidence="8">
    <location>
        <begin position="16"/>
        <end position="31"/>
    </location>
</feature>
<evidence type="ECO:0000313" key="11">
    <source>
        <dbReference type="Proteomes" id="UP000780801"/>
    </source>
</evidence>
<evidence type="ECO:0000259" key="9">
    <source>
        <dbReference type="SMART" id="SM00382"/>
    </source>
</evidence>
<reference evidence="10" key="1">
    <citation type="journal article" date="2020" name="Fungal Divers.">
        <title>Resolving the Mortierellaceae phylogeny through synthesis of multi-gene phylogenetics and phylogenomics.</title>
        <authorList>
            <person name="Vandepol N."/>
            <person name="Liber J."/>
            <person name="Desiro A."/>
            <person name="Na H."/>
            <person name="Kennedy M."/>
            <person name="Barry K."/>
            <person name="Grigoriev I.V."/>
            <person name="Miller A.N."/>
            <person name="O'Donnell K."/>
            <person name="Stajich J.E."/>
            <person name="Bonito G."/>
        </authorList>
    </citation>
    <scope>NUCLEOTIDE SEQUENCE</scope>
    <source>
        <strain evidence="10">KOD1015</strain>
    </source>
</reference>
<feature type="region of interest" description="Disordered" evidence="8">
    <location>
        <begin position="765"/>
        <end position="831"/>
    </location>
</feature>
<feature type="region of interest" description="Disordered" evidence="8">
    <location>
        <begin position="1"/>
        <end position="184"/>
    </location>
</feature>
<dbReference type="PANTHER" id="PTHR12172">
    <property type="entry name" value="CELL CYCLE CHECKPOINT PROTEIN RAD17"/>
    <property type="match status" value="1"/>
</dbReference>
<dbReference type="GO" id="GO:0005634">
    <property type="term" value="C:nucleus"/>
    <property type="evidence" value="ECO:0007669"/>
    <property type="project" value="UniProtKB-SubCell"/>
</dbReference>
<dbReference type="PANTHER" id="PTHR12172:SF0">
    <property type="entry name" value="CELL CYCLE CHECKPOINT PROTEIN RAD17"/>
    <property type="match status" value="1"/>
</dbReference>
<feature type="compositionally biased region" description="Gly residues" evidence="8">
    <location>
        <begin position="107"/>
        <end position="117"/>
    </location>
</feature>
<accession>A0A9P6G2X7</accession>
<evidence type="ECO:0000256" key="8">
    <source>
        <dbReference type="SAM" id="MobiDB-lite"/>
    </source>
</evidence>
<evidence type="ECO:0000256" key="2">
    <source>
        <dbReference type="ARBA" id="ARBA00006168"/>
    </source>
</evidence>
<feature type="compositionally biased region" description="Low complexity" evidence="8">
    <location>
        <begin position="782"/>
        <end position="796"/>
    </location>
</feature>
<keyword evidence="3" id="KW-0547">Nucleotide-binding</keyword>
<dbReference type="Gene3D" id="3.40.50.300">
    <property type="entry name" value="P-loop containing nucleotide triphosphate hydrolases"/>
    <property type="match status" value="1"/>
</dbReference>
<dbReference type="InterPro" id="IPR003593">
    <property type="entry name" value="AAA+_ATPase"/>
</dbReference>
<keyword evidence="11" id="KW-1185">Reference proteome</keyword>
<comment type="similarity">
    <text evidence="2">Belongs to the rad17/RAD24 family.</text>
</comment>
<name>A0A9P6G2X7_9FUNG</name>
<dbReference type="GO" id="GO:0006281">
    <property type="term" value="P:DNA repair"/>
    <property type="evidence" value="ECO:0007669"/>
    <property type="project" value="InterPro"/>
</dbReference>
<evidence type="ECO:0000256" key="6">
    <source>
        <dbReference type="ARBA" id="ARBA00023242"/>
    </source>
</evidence>
<feature type="domain" description="AAA+ ATPase" evidence="9">
    <location>
        <begin position="230"/>
        <end position="392"/>
    </location>
</feature>
<comment type="caution">
    <text evidence="10">The sequence shown here is derived from an EMBL/GenBank/DDBJ whole genome shotgun (WGS) entry which is preliminary data.</text>
</comment>
<keyword evidence="5" id="KW-0067">ATP-binding</keyword>
<dbReference type="InterPro" id="IPR027417">
    <property type="entry name" value="P-loop_NTPase"/>
</dbReference>
<dbReference type="GO" id="GO:0005524">
    <property type="term" value="F:ATP binding"/>
    <property type="evidence" value="ECO:0007669"/>
    <property type="project" value="UniProtKB-KW"/>
</dbReference>
<protein>
    <submittedName>
        <fullName evidence="10">Cell cycle checkpoint protein rad17</fullName>
    </submittedName>
</protein>
<feature type="compositionally biased region" description="Polar residues" evidence="8">
    <location>
        <begin position="40"/>
        <end position="51"/>
    </location>
</feature>
<evidence type="ECO:0000256" key="4">
    <source>
        <dbReference type="ARBA" id="ARBA00022763"/>
    </source>
</evidence>
<feature type="compositionally biased region" description="Polar residues" evidence="8">
    <location>
        <begin position="73"/>
        <end position="82"/>
    </location>
</feature>
<dbReference type="SMART" id="SM00382">
    <property type="entry name" value="AAA"/>
    <property type="match status" value="1"/>
</dbReference>
<dbReference type="GO" id="GO:0003689">
    <property type="term" value="F:DNA clamp loader activity"/>
    <property type="evidence" value="ECO:0007669"/>
    <property type="project" value="TreeGrafter"/>
</dbReference>
<dbReference type="GO" id="GO:0003682">
    <property type="term" value="F:chromatin binding"/>
    <property type="evidence" value="ECO:0007669"/>
    <property type="project" value="TreeGrafter"/>
</dbReference>
<feature type="compositionally biased region" description="Basic and acidic residues" evidence="8">
    <location>
        <begin position="1"/>
        <end position="10"/>
    </location>
</feature>
<feature type="compositionally biased region" description="Low complexity" evidence="8">
    <location>
        <begin position="154"/>
        <end position="176"/>
    </location>
</feature>
<feature type="compositionally biased region" description="Low complexity" evidence="8">
    <location>
        <begin position="291"/>
        <end position="304"/>
    </location>
</feature>
<keyword evidence="4" id="KW-0227">DNA damage</keyword>
<evidence type="ECO:0000256" key="3">
    <source>
        <dbReference type="ARBA" id="ARBA00022741"/>
    </source>
</evidence>
<comment type="subcellular location">
    <subcellularLocation>
        <location evidence="1">Nucleus</location>
    </subcellularLocation>
</comment>
<dbReference type="SUPFAM" id="SSF52540">
    <property type="entry name" value="P-loop containing nucleoside triphosphate hydrolases"/>
    <property type="match status" value="1"/>
</dbReference>
<evidence type="ECO:0000256" key="1">
    <source>
        <dbReference type="ARBA" id="ARBA00004123"/>
    </source>
</evidence>